<comment type="caution">
    <text evidence="1">The sequence shown here is derived from an EMBL/GenBank/DDBJ whole genome shotgun (WGS) entry which is preliminary data.</text>
</comment>
<sequence length="126" mass="13772">MILNSSKLSTPSPFKSNLPIINLQSSMDFEESPNFFNILFKLFGVMTPHPSLSYISNASFKSFNFSSSHPDSISFIKSSKLNKPSPSESNDSIAISASFNSNSPPIFTIRLLNSLGEIFPSPSSSK</sequence>
<reference evidence="1 2" key="1">
    <citation type="journal article" date="2022" name="Nat. Genet.">
        <title>Improved pea reference genome and pan-genome highlight genomic features and evolutionary characteristics.</title>
        <authorList>
            <person name="Yang T."/>
            <person name="Liu R."/>
            <person name="Luo Y."/>
            <person name="Hu S."/>
            <person name="Wang D."/>
            <person name="Wang C."/>
            <person name="Pandey M.K."/>
            <person name="Ge S."/>
            <person name="Xu Q."/>
            <person name="Li N."/>
            <person name="Li G."/>
            <person name="Huang Y."/>
            <person name="Saxena R.K."/>
            <person name="Ji Y."/>
            <person name="Li M."/>
            <person name="Yan X."/>
            <person name="He Y."/>
            <person name="Liu Y."/>
            <person name="Wang X."/>
            <person name="Xiang C."/>
            <person name="Varshney R.K."/>
            <person name="Ding H."/>
            <person name="Gao S."/>
            <person name="Zong X."/>
        </authorList>
    </citation>
    <scope>NUCLEOTIDE SEQUENCE [LARGE SCALE GENOMIC DNA]</scope>
    <source>
        <strain evidence="1 2">cv. Zhongwan 6</strain>
    </source>
</reference>
<gene>
    <name evidence="1" type="ORF">KIW84_042026</name>
</gene>
<keyword evidence="2" id="KW-1185">Reference proteome</keyword>
<evidence type="ECO:0000313" key="2">
    <source>
        <dbReference type="Proteomes" id="UP001058974"/>
    </source>
</evidence>
<evidence type="ECO:0000313" key="1">
    <source>
        <dbReference type="EMBL" id="KAI5417247.1"/>
    </source>
</evidence>
<dbReference type="EMBL" id="JAMSHJ010000004">
    <property type="protein sequence ID" value="KAI5417247.1"/>
    <property type="molecule type" value="Genomic_DNA"/>
</dbReference>
<name>A0A9D5AM74_PEA</name>
<dbReference type="AlphaFoldDB" id="A0A9D5AM74"/>
<protein>
    <submittedName>
        <fullName evidence="1">Uncharacterized protein</fullName>
    </submittedName>
</protein>
<proteinExistence type="predicted"/>
<organism evidence="1 2">
    <name type="scientific">Pisum sativum</name>
    <name type="common">Garden pea</name>
    <name type="synonym">Lathyrus oleraceus</name>
    <dbReference type="NCBI Taxonomy" id="3888"/>
    <lineage>
        <taxon>Eukaryota</taxon>
        <taxon>Viridiplantae</taxon>
        <taxon>Streptophyta</taxon>
        <taxon>Embryophyta</taxon>
        <taxon>Tracheophyta</taxon>
        <taxon>Spermatophyta</taxon>
        <taxon>Magnoliopsida</taxon>
        <taxon>eudicotyledons</taxon>
        <taxon>Gunneridae</taxon>
        <taxon>Pentapetalae</taxon>
        <taxon>rosids</taxon>
        <taxon>fabids</taxon>
        <taxon>Fabales</taxon>
        <taxon>Fabaceae</taxon>
        <taxon>Papilionoideae</taxon>
        <taxon>50 kb inversion clade</taxon>
        <taxon>NPAAA clade</taxon>
        <taxon>Hologalegina</taxon>
        <taxon>IRL clade</taxon>
        <taxon>Fabeae</taxon>
        <taxon>Lathyrus</taxon>
    </lineage>
</organism>
<dbReference type="Gramene" id="Psat04G0202600-T1">
    <property type="protein sequence ID" value="KAI5417247.1"/>
    <property type="gene ID" value="KIW84_042026"/>
</dbReference>
<accession>A0A9D5AM74</accession>
<dbReference type="Proteomes" id="UP001058974">
    <property type="component" value="Chromosome 4"/>
</dbReference>